<dbReference type="Pfam" id="PF02954">
    <property type="entry name" value="HTH_8"/>
    <property type="match status" value="1"/>
</dbReference>
<keyword evidence="4" id="KW-0238">DNA-binding</keyword>
<dbReference type="CDD" id="cd00130">
    <property type="entry name" value="PAS"/>
    <property type="match status" value="1"/>
</dbReference>
<dbReference type="NCBIfam" id="TIGR00229">
    <property type="entry name" value="sensory_box"/>
    <property type="match status" value="1"/>
</dbReference>
<dbReference type="InterPro" id="IPR003593">
    <property type="entry name" value="AAA+_ATPase"/>
</dbReference>
<evidence type="ECO:0000256" key="5">
    <source>
        <dbReference type="ARBA" id="ARBA00023163"/>
    </source>
</evidence>
<dbReference type="SMART" id="SM00091">
    <property type="entry name" value="PAS"/>
    <property type="match status" value="2"/>
</dbReference>
<dbReference type="Pfam" id="PF13426">
    <property type="entry name" value="PAS_9"/>
    <property type="match status" value="1"/>
</dbReference>
<dbReference type="AlphaFoldDB" id="A0A1H2HAT2"/>
<keyword evidence="11" id="KW-1185">Reference proteome</keyword>
<dbReference type="CDD" id="cd00009">
    <property type="entry name" value="AAA"/>
    <property type="match status" value="1"/>
</dbReference>
<dbReference type="SMART" id="SM00382">
    <property type="entry name" value="AAA"/>
    <property type="match status" value="1"/>
</dbReference>
<dbReference type="Gene3D" id="3.40.50.300">
    <property type="entry name" value="P-loop containing nucleotide triphosphate hydrolases"/>
    <property type="match status" value="1"/>
</dbReference>
<dbReference type="InterPro" id="IPR000700">
    <property type="entry name" value="PAS-assoc_C"/>
</dbReference>
<dbReference type="SUPFAM" id="SSF52540">
    <property type="entry name" value="P-loop containing nucleoside triphosphate hydrolases"/>
    <property type="match status" value="1"/>
</dbReference>
<keyword evidence="6" id="KW-0175">Coiled coil</keyword>
<dbReference type="PANTHER" id="PTHR32071">
    <property type="entry name" value="TRANSCRIPTIONAL REGULATORY PROTEIN"/>
    <property type="match status" value="1"/>
</dbReference>
<organism evidence="10 11">
    <name type="scientific">Desulfobacula phenolica</name>
    <dbReference type="NCBI Taxonomy" id="90732"/>
    <lineage>
        <taxon>Bacteria</taxon>
        <taxon>Pseudomonadati</taxon>
        <taxon>Thermodesulfobacteriota</taxon>
        <taxon>Desulfobacteria</taxon>
        <taxon>Desulfobacterales</taxon>
        <taxon>Desulfobacteraceae</taxon>
        <taxon>Desulfobacula</taxon>
    </lineage>
</organism>
<dbReference type="Pfam" id="PF00158">
    <property type="entry name" value="Sigma54_activat"/>
    <property type="match status" value="1"/>
</dbReference>
<dbReference type="SUPFAM" id="SSF46689">
    <property type="entry name" value="Homeodomain-like"/>
    <property type="match status" value="1"/>
</dbReference>
<evidence type="ECO:0000259" key="7">
    <source>
        <dbReference type="PROSITE" id="PS50045"/>
    </source>
</evidence>
<dbReference type="PROSITE" id="PS00688">
    <property type="entry name" value="SIGMA54_INTERACT_3"/>
    <property type="match status" value="1"/>
</dbReference>
<keyword evidence="1" id="KW-0547">Nucleotide-binding</keyword>
<dbReference type="PROSITE" id="PS00675">
    <property type="entry name" value="SIGMA54_INTERACT_1"/>
    <property type="match status" value="1"/>
</dbReference>
<dbReference type="Proteomes" id="UP000199608">
    <property type="component" value="Unassembled WGS sequence"/>
</dbReference>
<dbReference type="InterPro" id="IPR000014">
    <property type="entry name" value="PAS"/>
</dbReference>
<evidence type="ECO:0000256" key="3">
    <source>
        <dbReference type="ARBA" id="ARBA00023015"/>
    </source>
</evidence>
<evidence type="ECO:0000313" key="10">
    <source>
        <dbReference type="EMBL" id="SDU28658.1"/>
    </source>
</evidence>
<proteinExistence type="predicted"/>
<keyword evidence="3" id="KW-0805">Transcription regulation</keyword>
<dbReference type="InterPro" id="IPR035965">
    <property type="entry name" value="PAS-like_dom_sf"/>
</dbReference>
<dbReference type="PROSITE" id="PS50113">
    <property type="entry name" value="PAC"/>
    <property type="match status" value="1"/>
</dbReference>
<evidence type="ECO:0000256" key="6">
    <source>
        <dbReference type="SAM" id="Coils"/>
    </source>
</evidence>
<dbReference type="PANTHER" id="PTHR32071:SF57">
    <property type="entry name" value="C4-DICARBOXYLATE TRANSPORT TRANSCRIPTIONAL REGULATORY PROTEIN DCTD"/>
    <property type="match status" value="1"/>
</dbReference>
<dbReference type="PROSITE" id="PS50112">
    <property type="entry name" value="PAS"/>
    <property type="match status" value="1"/>
</dbReference>
<feature type="coiled-coil region" evidence="6">
    <location>
        <begin position="257"/>
        <end position="287"/>
    </location>
</feature>
<evidence type="ECO:0000256" key="2">
    <source>
        <dbReference type="ARBA" id="ARBA00022840"/>
    </source>
</evidence>
<feature type="domain" description="PAS" evidence="8">
    <location>
        <begin position="25"/>
        <end position="79"/>
    </location>
</feature>
<dbReference type="InterPro" id="IPR025944">
    <property type="entry name" value="Sigma_54_int_dom_CS"/>
</dbReference>
<protein>
    <submittedName>
        <fullName evidence="10">PAS domain S-box-containing protein</fullName>
    </submittedName>
</protein>
<dbReference type="InterPro" id="IPR002078">
    <property type="entry name" value="Sigma_54_int"/>
</dbReference>
<evidence type="ECO:0000259" key="9">
    <source>
        <dbReference type="PROSITE" id="PS50113"/>
    </source>
</evidence>
<dbReference type="Gene3D" id="1.10.8.60">
    <property type="match status" value="1"/>
</dbReference>
<evidence type="ECO:0000256" key="1">
    <source>
        <dbReference type="ARBA" id="ARBA00022741"/>
    </source>
</evidence>
<sequence>MAEKLTYEELEERVLQLEQALQLETSSRTQQLYEGSPIAYQSLDENGLILEVNSSWLEALGYLREEVVGKSFRHFLHSDWKNHFNENFPRFKAVGEVLGAEFEMVKKDGSSILVSFNGKIGKDEYGCFQQTHCIFQDITRYRKKEDELRQNKNLLKLIVNSFNGFIYTVLENYQIEFMNTALLNYVGYNAVGENCFKVIHGLDEKCPWCRGKSVFSGEVSSFEQKSPKDNKWYYYASTPRLDSNGKTVAQQIVAIDINDRKIRENELEKSKKQLQQENILLKSVKINRYGLDNIVGHSLQMQRIYNLILDVASSDAGVLISGESGTGKELVANAIHNLGSRKDQVFLPVNCGGIPENLIESEFFGYQKGAFTGANIDKSGFLAIADEGTLFLDEIGDINLNMQVKMLRVLDGEGYTPLGGNMPIKPNIRVIAATNKDLNNLVTKKIMRADFFYRINVVPIHIPPLRKRKEDIMLLIYHFLRRFSGKNPIPHIPPQIMTELENYDWPGNVRELQNIIHRYVVLNKLDVFDSFFSKRGENESVQEVELSLNRQILNLNDAIQKYEKKIITHCLKKNQWNQSRVALILGVNRKTLYTKIKKYGIVKF</sequence>
<feature type="domain" description="PAC" evidence="9">
    <location>
        <begin position="98"/>
        <end position="150"/>
    </location>
</feature>
<dbReference type="InterPro" id="IPR009057">
    <property type="entry name" value="Homeodomain-like_sf"/>
</dbReference>
<dbReference type="GO" id="GO:0005524">
    <property type="term" value="F:ATP binding"/>
    <property type="evidence" value="ECO:0007669"/>
    <property type="project" value="UniProtKB-KW"/>
</dbReference>
<dbReference type="RefSeq" id="WP_092234175.1">
    <property type="nucleotide sequence ID" value="NZ_FNLL01000006.1"/>
</dbReference>
<dbReference type="GO" id="GO:0006355">
    <property type="term" value="P:regulation of DNA-templated transcription"/>
    <property type="evidence" value="ECO:0007669"/>
    <property type="project" value="InterPro"/>
</dbReference>
<evidence type="ECO:0000256" key="4">
    <source>
        <dbReference type="ARBA" id="ARBA00023125"/>
    </source>
</evidence>
<dbReference type="FunFam" id="3.40.50.300:FF:000006">
    <property type="entry name" value="DNA-binding transcriptional regulator NtrC"/>
    <property type="match status" value="1"/>
</dbReference>
<dbReference type="PRINTS" id="PR01590">
    <property type="entry name" value="HTHFIS"/>
</dbReference>
<gene>
    <name evidence="10" type="ORF">SAMN04487931_106126</name>
</gene>
<dbReference type="PROSITE" id="PS50045">
    <property type="entry name" value="SIGMA54_INTERACT_4"/>
    <property type="match status" value="1"/>
</dbReference>
<feature type="domain" description="Sigma-54 factor interaction" evidence="7">
    <location>
        <begin position="294"/>
        <end position="521"/>
    </location>
</feature>
<dbReference type="Gene3D" id="3.30.450.20">
    <property type="entry name" value="PAS domain"/>
    <property type="match status" value="2"/>
</dbReference>
<dbReference type="Pfam" id="PF25601">
    <property type="entry name" value="AAA_lid_14"/>
    <property type="match status" value="1"/>
</dbReference>
<dbReference type="PROSITE" id="PS00676">
    <property type="entry name" value="SIGMA54_INTERACT_2"/>
    <property type="match status" value="1"/>
</dbReference>
<dbReference type="InterPro" id="IPR058031">
    <property type="entry name" value="AAA_lid_NorR"/>
</dbReference>
<dbReference type="InterPro" id="IPR002197">
    <property type="entry name" value="HTH_Fis"/>
</dbReference>
<dbReference type="EMBL" id="FNLL01000006">
    <property type="protein sequence ID" value="SDU28658.1"/>
    <property type="molecule type" value="Genomic_DNA"/>
</dbReference>
<reference evidence="11" key="1">
    <citation type="submission" date="2016-10" db="EMBL/GenBank/DDBJ databases">
        <authorList>
            <person name="Varghese N."/>
            <person name="Submissions S."/>
        </authorList>
    </citation>
    <scope>NUCLEOTIDE SEQUENCE [LARGE SCALE GENOMIC DNA]</scope>
    <source>
        <strain evidence="11">DSM 3384</strain>
    </source>
</reference>
<name>A0A1H2HAT2_9BACT</name>
<dbReference type="InterPro" id="IPR025943">
    <property type="entry name" value="Sigma_54_int_dom_ATP-bd_2"/>
</dbReference>
<evidence type="ECO:0000259" key="8">
    <source>
        <dbReference type="PROSITE" id="PS50112"/>
    </source>
</evidence>
<keyword evidence="5" id="KW-0804">Transcription</keyword>
<keyword evidence="2" id="KW-0067">ATP-binding</keyword>
<dbReference type="SUPFAM" id="SSF55785">
    <property type="entry name" value="PYP-like sensor domain (PAS domain)"/>
    <property type="match status" value="2"/>
</dbReference>
<evidence type="ECO:0000313" key="11">
    <source>
        <dbReference type="Proteomes" id="UP000199608"/>
    </source>
</evidence>
<dbReference type="Gene3D" id="1.10.10.60">
    <property type="entry name" value="Homeodomain-like"/>
    <property type="match status" value="1"/>
</dbReference>
<dbReference type="InterPro" id="IPR025662">
    <property type="entry name" value="Sigma_54_int_dom_ATP-bd_1"/>
</dbReference>
<accession>A0A1H2HAT2</accession>
<dbReference type="InterPro" id="IPR027417">
    <property type="entry name" value="P-loop_NTPase"/>
</dbReference>
<dbReference type="GO" id="GO:0043565">
    <property type="term" value="F:sequence-specific DNA binding"/>
    <property type="evidence" value="ECO:0007669"/>
    <property type="project" value="InterPro"/>
</dbReference>